<name>A0A7T7HNA1_9HYPH</name>
<evidence type="ECO:0000313" key="2">
    <source>
        <dbReference type="EMBL" id="QQM32365.1"/>
    </source>
</evidence>
<dbReference type="SMART" id="SM00255">
    <property type="entry name" value="TIR"/>
    <property type="match status" value="1"/>
</dbReference>
<feature type="domain" description="TIR" evidence="1">
    <location>
        <begin position="1"/>
        <end position="142"/>
    </location>
</feature>
<protein>
    <submittedName>
        <fullName evidence="2">Toll/interleukin-1 receptor domain-containing protein</fullName>
    </submittedName>
</protein>
<dbReference type="InterPro" id="IPR000157">
    <property type="entry name" value="TIR_dom"/>
</dbReference>
<evidence type="ECO:0000259" key="1">
    <source>
        <dbReference type="PROSITE" id="PS50104"/>
    </source>
</evidence>
<gene>
    <name evidence="2" type="ORF">JET14_09620</name>
</gene>
<accession>A0A7T7HNA1</accession>
<organism evidence="2 3">
    <name type="scientific">Martelella lutilitoris</name>
    <dbReference type="NCBI Taxonomy" id="2583532"/>
    <lineage>
        <taxon>Bacteria</taxon>
        <taxon>Pseudomonadati</taxon>
        <taxon>Pseudomonadota</taxon>
        <taxon>Alphaproteobacteria</taxon>
        <taxon>Hyphomicrobiales</taxon>
        <taxon>Aurantimonadaceae</taxon>
        <taxon>Martelella</taxon>
    </lineage>
</organism>
<evidence type="ECO:0000313" key="3">
    <source>
        <dbReference type="Proteomes" id="UP000596083"/>
    </source>
</evidence>
<proteinExistence type="predicted"/>
<reference evidence="2 3" key="1">
    <citation type="submission" date="2020-12" db="EMBL/GenBank/DDBJ databases">
        <authorList>
            <person name="Zheng R.K."/>
            <person name="Sun C.M."/>
        </authorList>
    </citation>
    <scope>NUCLEOTIDE SEQUENCE [LARGE SCALE GENOMIC DNA]</scope>
    <source>
        <strain evidence="2 3">ZRK001</strain>
    </source>
</reference>
<keyword evidence="2" id="KW-0675">Receptor</keyword>
<dbReference type="Pfam" id="PF13676">
    <property type="entry name" value="TIR_2"/>
    <property type="match status" value="1"/>
</dbReference>
<dbReference type="Gene3D" id="3.40.50.10140">
    <property type="entry name" value="Toll/interleukin-1 receptor homology (TIR) domain"/>
    <property type="match status" value="1"/>
</dbReference>
<dbReference type="RefSeq" id="WP_200337813.1">
    <property type="nucleotide sequence ID" value="NZ_CP066786.1"/>
</dbReference>
<dbReference type="SUPFAM" id="SSF52200">
    <property type="entry name" value="Toll/Interleukin receptor TIR domain"/>
    <property type="match status" value="1"/>
</dbReference>
<dbReference type="GO" id="GO:0007165">
    <property type="term" value="P:signal transduction"/>
    <property type="evidence" value="ECO:0007669"/>
    <property type="project" value="InterPro"/>
</dbReference>
<dbReference type="PROSITE" id="PS50104">
    <property type="entry name" value="TIR"/>
    <property type="match status" value="1"/>
</dbReference>
<sequence>MTKLFFSYSHADETFRDTLEKHLAAMKHEGLIDTWHDRRIPAGDELDTAIDENLEQADVILLLVSSDFIASRYCYDIEMKRALERHHERTSRVIPVILRHCDWQNAPFAKLLAAPTDGKPIKSWADIDEAYTDVVGHIRRALAAMGASPKQQEATQQAPSAAKFGFAEPETVSSPHASARSSNMRVKKTFSDADRERFLEDSFAFMSRFFENSLKELADRNPGIEGRFRQIDANRFTCVIYADGKAISRCKIMLGGMFGRGITYSANDSASDGSVNENLSVENDDQDLYFKPLMGAGFYNRQDKAKLSTEGAAELFWSMLMWPLQ</sequence>
<dbReference type="AlphaFoldDB" id="A0A7T7HNA1"/>
<dbReference type="InterPro" id="IPR035897">
    <property type="entry name" value="Toll_tir_struct_dom_sf"/>
</dbReference>
<dbReference type="EMBL" id="CP066786">
    <property type="protein sequence ID" value="QQM32365.1"/>
    <property type="molecule type" value="Genomic_DNA"/>
</dbReference>
<dbReference type="KEGG" id="mlut:JET14_09620"/>
<dbReference type="Proteomes" id="UP000596083">
    <property type="component" value="Chromosome"/>
</dbReference>